<evidence type="ECO:0000313" key="1">
    <source>
        <dbReference type="EnsemblMetazoa" id="GBRI027047-PA"/>
    </source>
</evidence>
<evidence type="ECO:0008006" key="3">
    <source>
        <dbReference type="Google" id="ProtNLM"/>
    </source>
</evidence>
<dbReference type="PANTHER" id="PTHR33776">
    <property type="entry name" value="ENDO/EXONUCLEASE/PHOSPHATASE DOMAIN-CONTAINING PROTEIN"/>
    <property type="match status" value="1"/>
</dbReference>
<dbReference type="Gene3D" id="3.60.10.10">
    <property type="entry name" value="Endonuclease/exonuclease/phosphatase"/>
    <property type="match status" value="1"/>
</dbReference>
<reference evidence="2" key="1">
    <citation type="submission" date="2014-03" db="EMBL/GenBank/DDBJ databases">
        <authorList>
            <person name="Aksoy S."/>
            <person name="Warren W."/>
            <person name="Wilson R.K."/>
        </authorList>
    </citation>
    <scope>NUCLEOTIDE SEQUENCE [LARGE SCALE GENOMIC DNA]</scope>
    <source>
        <strain evidence="2">IAEA</strain>
    </source>
</reference>
<organism evidence="1 2">
    <name type="scientific">Glossina brevipalpis</name>
    <dbReference type="NCBI Taxonomy" id="37001"/>
    <lineage>
        <taxon>Eukaryota</taxon>
        <taxon>Metazoa</taxon>
        <taxon>Ecdysozoa</taxon>
        <taxon>Arthropoda</taxon>
        <taxon>Hexapoda</taxon>
        <taxon>Insecta</taxon>
        <taxon>Pterygota</taxon>
        <taxon>Neoptera</taxon>
        <taxon>Endopterygota</taxon>
        <taxon>Diptera</taxon>
        <taxon>Brachycera</taxon>
        <taxon>Muscomorpha</taxon>
        <taxon>Hippoboscoidea</taxon>
        <taxon>Glossinidae</taxon>
        <taxon>Glossina</taxon>
    </lineage>
</organism>
<proteinExistence type="predicted"/>
<keyword evidence="2" id="KW-1185">Reference proteome</keyword>
<reference evidence="1" key="2">
    <citation type="submission" date="2020-05" db="UniProtKB">
        <authorList>
            <consortium name="EnsemblMetazoa"/>
        </authorList>
    </citation>
    <scope>IDENTIFICATION</scope>
    <source>
        <strain evidence="1">IAEA</strain>
    </source>
</reference>
<dbReference type="VEuPathDB" id="VectorBase:GBRI027047"/>
<accession>A0A1A9WPF3</accession>
<dbReference type="Proteomes" id="UP000091820">
    <property type="component" value="Unassembled WGS sequence"/>
</dbReference>
<evidence type="ECO:0000313" key="2">
    <source>
        <dbReference type="Proteomes" id="UP000091820"/>
    </source>
</evidence>
<dbReference type="InterPro" id="IPR036691">
    <property type="entry name" value="Endo/exonu/phosph_ase_sf"/>
</dbReference>
<dbReference type="EnsemblMetazoa" id="GBRI027047-RA">
    <property type="protein sequence ID" value="GBRI027047-PA"/>
    <property type="gene ID" value="GBRI027047"/>
</dbReference>
<dbReference type="PANTHER" id="PTHR33776:SF4">
    <property type="entry name" value="ENDONUCLEASE_EXONUCLEASE_PHOSPHATASE DOMAIN-CONTAINING PROTEIN"/>
    <property type="match status" value="1"/>
</dbReference>
<dbReference type="SUPFAM" id="SSF56219">
    <property type="entry name" value="DNase I-like"/>
    <property type="match status" value="1"/>
</dbReference>
<protein>
    <recommendedName>
        <fullName evidence="3">Endonuclease/exonuclease/phosphatase domain-containing protein</fullName>
    </recommendedName>
</protein>
<dbReference type="AlphaFoldDB" id="A0A1A9WPF3"/>
<name>A0A1A9WPF3_9MUSC</name>
<sequence>MEIALKNVTETHKGFELCRLNAQNFNKSKIDYFNCLLSALPIDIICITKTWFNPHINVRFCEISGFNVVRHDRTYSTRGGDIAFYIKQNLNSKIVLKSGHDSIVEYLGVEISGNNSKCLIMCVYNPHMCYRVDDVFSALDEISVAYENIVLCGDFNVDLLLNDHATYMKPTQFESEDLN</sequence>